<organism evidence="1 2">
    <name type="scientific">Eumeta variegata</name>
    <name type="common">Bagworm moth</name>
    <name type="synonym">Eumeta japonica</name>
    <dbReference type="NCBI Taxonomy" id="151549"/>
    <lineage>
        <taxon>Eukaryota</taxon>
        <taxon>Metazoa</taxon>
        <taxon>Ecdysozoa</taxon>
        <taxon>Arthropoda</taxon>
        <taxon>Hexapoda</taxon>
        <taxon>Insecta</taxon>
        <taxon>Pterygota</taxon>
        <taxon>Neoptera</taxon>
        <taxon>Endopterygota</taxon>
        <taxon>Lepidoptera</taxon>
        <taxon>Glossata</taxon>
        <taxon>Ditrysia</taxon>
        <taxon>Tineoidea</taxon>
        <taxon>Psychidae</taxon>
        <taxon>Oiketicinae</taxon>
        <taxon>Eumeta</taxon>
    </lineage>
</organism>
<name>A0A4C1ZSL6_EUMVA</name>
<evidence type="ECO:0000313" key="2">
    <source>
        <dbReference type="Proteomes" id="UP000299102"/>
    </source>
</evidence>
<protein>
    <submittedName>
        <fullName evidence="1">Uncharacterized protein</fullName>
    </submittedName>
</protein>
<sequence length="85" mass="9917">MWLAIRIFPMPQRRWFMLERSLQALLCDQMSHIEAAAHCGHHELVNGRRTSQSRRPRSIIFTRSAHKGQTFSYLAFGRSGCLLMD</sequence>
<gene>
    <name evidence="1" type="ORF">EVAR_57624_1</name>
</gene>
<proteinExistence type="predicted"/>
<dbReference type="AlphaFoldDB" id="A0A4C1ZSL6"/>
<comment type="caution">
    <text evidence="1">The sequence shown here is derived from an EMBL/GenBank/DDBJ whole genome shotgun (WGS) entry which is preliminary data.</text>
</comment>
<reference evidence="1 2" key="1">
    <citation type="journal article" date="2019" name="Commun. Biol.">
        <title>The bagworm genome reveals a unique fibroin gene that provides high tensile strength.</title>
        <authorList>
            <person name="Kono N."/>
            <person name="Nakamura H."/>
            <person name="Ohtoshi R."/>
            <person name="Tomita M."/>
            <person name="Numata K."/>
            <person name="Arakawa K."/>
        </authorList>
    </citation>
    <scope>NUCLEOTIDE SEQUENCE [LARGE SCALE GENOMIC DNA]</scope>
</reference>
<dbReference type="EMBL" id="BGZK01002013">
    <property type="protein sequence ID" value="GBP89605.1"/>
    <property type="molecule type" value="Genomic_DNA"/>
</dbReference>
<dbReference type="Proteomes" id="UP000299102">
    <property type="component" value="Unassembled WGS sequence"/>
</dbReference>
<accession>A0A4C1ZSL6</accession>
<keyword evidence="2" id="KW-1185">Reference proteome</keyword>
<evidence type="ECO:0000313" key="1">
    <source>
        <dbReference type="EMBL" id="GBP89605.1"/>
    </source>
</evidence>